<dbReference type="Proteomes" id="UP001472866">
    <property type="component" value="Chromosome 03"/>
</dbReference>
<evidence type="ECO:0000256" key="12">
    <source>
        <dbReference type="SAM" id="Coils"/>
    </source>
</evidence>
<protein>
    <recommendedName>
        <fullName evidence="11">Structural maintenance of chromosomes protein</fullName>
    </recommendedName>
</protein>
<feature type="coiled-coil region" evidence="12">
    <location>
        <begin position="676"/>
        <end position="925"/>
    </location>
</feature>
<dbReference type="InterPro" id="IPR027120">
    <property type="entry name" value="Smc2_ABC"/>
</dbReference>
<dbReference type="InterPro" id="IPR010935">
    <property type="entry name" value="SMC_hinge"/>
</dbReference>
<keyword evidence="6" id="KW-0067">ATP-binding</keyword>
<dbReference type="InterPro" id="IPR003395">
    <property type="entry name" value="RecF/RecN/SMC_N"/>
</dbReference>
<feature type="coiled-coil region" evidence="12">
    <location>
        <begin position="979"/>
        <end position="1027"/>
    </location>
</feature>
<feature type="coiled-coil region" evidence="12">
    <location>
        <begin position="412"/>
        <end position="505"/>
    </location>
</feature>
<gene>
    <name evidence="15" type="ORF">HKI87_03g22400</name>
</gene>
<dbReference type="PIRSF" id="PIRSF005719">
    <property type="entry name" value="SMC"/>
    <property type="match status" value="1"/>
</dbReference>
<dbReference type="InterPro" id="IPR036277">
    <property type="entry name" value="SMC_hinge_sf"/>
</dbReference>
<evidence type="ECO:0000256" key="11">
    <source>
        <dbReference type="PIRNR" id="PIRNR005719"/>
    </source>
</evidence>
<organism evidence="15 16">
    <name type="scientific">Chloropicon roscoffensis</name>
    <dbReference type="NCBI Taxonomy" id="1461544"/>
    <lineage>
        <taxon>Eukaryota</taxon>
        <taxon>Viridiplantae</taxon>
        <taxon>Chlorophyta</taxon>
        <taxon>Chloropicophyceae</taxon>
        <taxon>Chloropicales</taxon>
        <taxon>Chloropicaceae</taxon>
        <taxon>Chloropicon</taxon>
    </lineage>
</organism>
<dbReference type="SUPFAM" id="SSF52540">
    <property type="entry name" value="P-loop containing nucleoside triphosphate hydrolases"/>
    <property type="match status" value="1"/>
</dbReference>
<evidence type="ECO:0000256" key="4">
    <source>
        <dbReference type="ARBA" id="ARBA00022741"/>
    </source>
</evidence>
<evidence type="ECO:0000256" key="2">
    <source>
        <dbReference type="ARBA" id="ARBA00005231"/>
    </source>
</evidence>
<dbReference type="AlphaFoldDB" id="A0AAX4P4H2"/>
<keyword evidence="16" id="KW-1185">Reference proteome</keyword>
<name>A0AAX4P4H2_9CHLO</name>
<evidence type="ECO:0000256" key="7">
    <source>
        <dbReference type="ARBA" id="ARBA00023054"/>
    </source>
</evidence>
<keyword evidence="5" id="KW-0498">Mitosis</keyword>
<dbReference type="GO" id="GO:0016887">
    <property type="term" value="F:ATP hydrolysis activity"/>
    <property type="evidence" value="ECO:0007669"/>
    <property type="project" value="InterPro"/>
</dbReference>
<evidence type="ECO:0000256" key="13">
    <source>
        <dbReference type="SAM" id="MobiDB-lite"/>
    </source>
</evidence>
<dbReference type="FunFam" id="3.40.50.300:FF:000278">
    <property type="entry name" value="Structural maintenance of chromosomes 2"/>
    <property type="match status" value="1"/>
</dbReference>
<evidence type="ECO:0000256" key="1">
    <source>
        <dbReference type="ARBA" id="ARBA00004123"/>
    </source>
</evidence>
<dbReference type="SUPFAM" id="SSF75553">
    <property type="entry name" value="Smc hinge domain"/>
    <property type="match status" value="1"/>
</dbReference>
<dbReference type="SMART" id="SM00968">
    <property type="entry name" value="SMC_hinge"/>
    <property type="match status" value="1"/>
</dbReference>
<comment type="subcellular location">
    <subcellularLocation>
        <location evidence="1 11">Nucleus</location>
    </subcellularLocation>
</comment>
<dbReference type="GO" id="GO:0030261">
    <property type="term" value="P:chromosome condensation"/>
    <property type="evidence" value="ECO:0007669"/>
    <property type="project" value="UniProtKB-KW"/>
</dbReference>
<keyword evidence="7 12" id="KW-0175">Coiled coil</keyword>
<comment type="similarity">
    <text evidence="2">Belongs to the SMC family. SMC2 subfamily.</text>
</comment>
<evidence type="ECO:0000256" key="8">
    <source>
        <dbReference type="ARBA" id="ARBA00023067"/>
    </source>
</evidence>
<feature type="region of interest" description="Disordered" evidence="13">
    <location>
        <begin position="247"/>
        <end position="268"/>
    </location>
</feature>
<evidence type="ECO:0000256" key="10">
    <source>
        <dbReference type="ARBA" id="ARBA00023306"/>
    </source>
</evidence>
<sequence length="1196" mass="133646">MFVEDVTIDGFKSYAQRVTVPGFDRHFNAITGLNGTGKSNILDSICFVLGITNLSQVRASTLQDLVYKQGQAGVTKATVSITFNNEDKANSPVGYEHCDKLTVTRQVVIGGRNKYMINGHTAQPNRVQNLFHSVQLNVNNPHFLIMQGRITKVLNMKAPEILSMLGEAAGTRMYENKKEAALRTLTKKQIKMDEIDKVLQEEILPALQKLRKERGQYMQWASSGSQLEQLRRFCVAYEYSTSLAQMQETSSSKEEIASLQESLDEQRASLQDRTRELKEDLQRMLKERDSFVSREVKSLQDEQDEVSKDLVRQTSAWTNKKEALASEVEQKAALEGSLAECDSETLQGKFDEVKAQADKAKASFAEAEEATRAAKCELESYKSGDSRDSSNKSLKERLADAKTDLTSRKGEVKASDLQIKHLKKEVAEAKKVAKKKGAENAKLEKDLQKAESAVKAAETKLASIDFDEKKTVKLADRLQAEEKEAQHWQERVQKLQAQLSALDFQFKNPESGFDRSRVKGVVAKLLRVQDVSANSALEVIAGGKLYQVVVDTADCAKALLQKGQLRNRVTIIPLDKINSRTLSQDKIKAAKQQVGDKAKPAISLVGYENELASAMKYVFGNAFVCKDAETAKTVTYSKLIGAHSATLDGDFYDPAGTLSGGSSKSSPSILSRLHSLTEAEKKYETHQVNVTQLRQQLKALDAASKQYNKSKGELDLKFHSLNLLKKKIDGSECTQLMNQVTALEESLQQAQTTHNSALESQTKLEESVKQLEKEVSLFGKEQKQLIKLTEQKVKKCVASEKKEKELMEKAMNALQDVTVEIESSAADRKRLAEQITQADATIAELKDEVENAENEVALKKSAYEELQVSLDEKQKELSKCDKRSAQITNEMDDIQAEISNIGVERKKLEHKLSKLDKHCQEASDTVASLLKKHPWIKSEKQFFGMPGTDYDWESQDPEETLEQLAKAEAAHNAMAKKINKKVMNMFDKAESEYNQLTEKKRIVMNDKESIEKVIAELDEKKRETLEKTWIKVNKDFGSIFSTLLPGTTARLVPPEGETFMEGLEVRVAFGDVWKESLSELSGGQRSLLALSLILALLLFKPAPIYILDEVDAALDLSHTQNIGRMIKAHFPHSQFIVVSLKEGMFNNANVLFRTKFVDGVSCVSRTSSSKPEQRQTKKKKTAQILGNKENQPAVNA</sequence>
<dbReference type="Gene3D" id="1.20.1060.20">
    <property type="match status" value="1"/>
</dbReference>
<dbReference type="FunFam" id="3.40.50.300:FF:000385">
    <property type="entry name" value="Structural maintenance of chromosomes 2"/>
    <property type="match status" value="1"/>
</dbReference>
<feature type="domain" description="SMC hinge" evidence="14">
    <location>
        <begin position="516"/>
        <end position="635"/>
    </location>
</feature>
<keyword evidence="10" id="KW-0131">Cell cycle</keyword>
<dbReference type="Pfam" id="PF06470">
    <property type="entry name" value="SMC_hinge"/>
    <property type="match status" value="1"/>
</dbReference>
<evidence type="ECO:0000313" key="16">
    <source>
        <dbReference type="Proteomes" id="UP001472866"/>
    </source>
</evidence>
<dbReference type="GO" id="GO:0005524">
    <property type="term" value="F:ATP binding"/>
    <property type="evidence" value="ECO:0007669"/>
    <property type="project" value="UniProtKB-KW"/>
</dbReference>
<dbReference type="GO" id="GO:0005694">
    <property type="term" value="C:chromosome"/>
    <property type="evidence" value="ECO:0007669"/>
    <property type="project" value="InterPro"/>
</dbReference>
<evidence type="ECO:0000256" key="6">
    <source>
        <dbReference type="ARBA" id="ARBA00022840"/>
    </source>
</evidence>
<dbReference type="Pfam" id="PF02463">
    <property type="entry name" value="SMC_N"/>
    <property type="match status" value="1"/>
</dbReference>
<dbReference type="Gene3D" id="3.40.50.300">
    <property type="entry name" value="P-loop containing nucleotide triphosphate hydrolases"/>
    <property type="match status" value="2"/>
</dbReference>
<keyword evidence="8" id="KW-0226">DNA condensation</keyword>
<evidence type="ECO:0000259" key="14">
    <source>
        <dbReference type="SMART" id="SM00968"/>
    </source>
</evidence>
<evidence type="ECO:0000313" key="15">
    <source>
        <dbReference type="EMBL" id="WZN60706.1"/>
    </source>
</evidence>
<proteinExistence type="inferred from homology"/>
<dbReference type="InterPro" id="IPR024704">
    <property type="entry name" value="SMC"/>
</dbReference>
<feature type="region of interest" description="Disordered" evidence="13">
    <location>
        <begin position="1165"/>
        <end position="1196"/>
    </location>
</feature>
<dbReference type="GO" id="GO:0005634">
    <property type="term" value="C:nucleus"/>
    <property type="evidence" value="ECO:0007669"/>
    <property type="project" value="UniProtKB-SubCell"/>
</dbReference>
<dbReference type="CDD" id="cd03273">
    <property type="entry name" value="ABC_SMC2_euk"/>
    <property type="match status" value="1"/>
</dbReference>
<dbReference type="PANTHER" id="PTHR43977">
    <property type="entry name" value="STRUCTURAL MAINTENANCE OF CHROMOSOMES PROTEIN 3"/>
    <property type="match status" value="1"/>
</dbReference>
<evidence type="ECO:0000256" key="9">
    <source>
        <dbReference type="ARBA" id="ARBA00023242"/>
    </source>
</evidence>
<evidence type="ECO:0000256" key="5">
    <source>
        <dbReference type="ARBA" id="ARBA00022776"/>
    </source>
</evidence>
<accession>A0AAX4P4H2</accession>
<dbReference type="GO" id="GO:0051301">
    <property type="term" value="P:cell division"/>
    <property type="evidence" value="ECO:0007669"/>
    <property type="project" value="UniProtKB-KW"/>
</dbReference>
<keyword evidence="9 11" id="KW-0539">Nucleus</keyword>
<dbReference type="Gene3D" id="3.30.70.1620">
    <property type="match status" value="1"/>
</dbReference>
<reference evidence="15 16" key="1">
    <citation type="submission" date="2024-03" db="EMBL/GenBank/DDBJ databases">
        <title>Complete genome sequence of the green alga Chloropicon roscoffensis RCC1871.</title>
        <authorList>
            <person name="Lemieux C."/>
            <person name="Pombert J.-F."/>
            <person name="Otis C."/>
            <person name="Turmel M."/>
        </authorList>
    </citation>
    <scope>NUCLEOTIDE SEQUENCE [LARGE SCALE GENOMIC DNA]</scope>
    <source>
        <strain evidence="15 16">RCC1871</strain>
    </source>
</reference>
<dbReference type="InterPro" id="IPR027417">
    <property type="entry name" value="P-loop_NTPase"/>
</dbReference>
<evidence type="ECO:0000256" key="3">
    <source>
        <dbReference type="ARBA" id="ARBA00022618"/>
    </source>
</evidence>
<dbReference type="Gene3D" id="1.10.287.1490">
    <property type="match status" value="1"/>
</dbReference>
<dbReference type="EMBL" id="CP151503">
    <property type="protein sequence ID" value="WZN60706.1"/>
    <property type="molecule type" value="Genomic_DNA"/>
</dbReference>
<keyword evidence="3" id="KW-0132">Cell division</keyword>
<keyword evidence="4" id="KW-0547">Nucleotide-binding</keyword>